<keyword evidence="1" id="KW-0472">Membrane</keyword>
<dbReference type="Proteomes" id="UP000761574">
    <property type="component" value="Unassembled WGS sequence"/>
</dbReference>
<evidence type="ECO:0000256" key="1">
    <source>
        <dbReference type="SAM" id="Phobius"/>
    </source>
</evidence>
<keyword evidence="3" id="KW-1185">Reference proteome</keyword>
<comment type="caution">
    <text evidence="2">The sequence shown here is derived from an EMBL/GenBank/DDBJ whole genome shotgun (WGS) entry which is preliminary data.</text>
</comment>
<dbReference type="EMBL" id="BPFB01000079">
    <property type="protein sequence ID" value="GIU02883.1"/>
    <property type="molecule type" value="Genomic_DNA"/>
</dbReference>
<proteinExistence type="predicted"/>
<gene>
    <name evidence="2" type="ORF">TUM4630_35470</name>
</gene>
<feature type="transmembrane region" description="Helical" evidence="1">
    <location>
        <begin position="210"/>
        <end position="233"/>
    </location>
</feature>
<evidence type="ECO:0000313" key="3">
    <source>
        <dbReference type="Proteomes" id="UP000761574"/>
    </source>
</evidence>
<feature type="transmembrane region" description="Helical" evidence="1">
    <location>
        <begin position="131"/>
        <end position="149"/>
    </location>
</feature>
<reference evidence="2 3" key="1">
    <citation type="submission" date="2021-05" db="EMBL/GenBank/DDBJ databases">
        <title>Molecular characterization for Shewanella algae harboring chromosomal blaOXA-55-like strains isolated from clinical and environment sample.</title>
        <authorList>
            <person name="Ohama Y."/>
            <person name="Aoki K."/>
            <person name="Harada S."/>
            <person name="Moriya K."/>
            <person name="Ishii Y."/>
            <person name="Tateda K."/>
        </authorList>
    </citation>
    <scope>NUCLEOTIDE SEQUENCE [LARGE SCALE GENOMIC DNA]</scope>
    <source>
        <strain evidence="2 3">LMG 23746</strain>
    </source>
</reference>
<evidence type="ECO:0000313" key="2">
    <source>
        <dbReference type="EMBL" id="GIU02883.1"/>
    </source>
</evidence>
<keyword evidence="1" id="KW-1133">Transmembrane helix</keyword>
<feature type="transmembrane region" description="Helical" evidence="1">
    <location>
        <begin position="66"/>
        <end position="89"/>
    </location>
</feature>
<name>A0ABQ4NTC0_9GAMM</name>
<feature type="transmembrane region" description="Helical" evidence="1">
    <location>
        <begin position="96"/>
        <end position="119"/>
    </location>
</feature>
<feature type="transmembrane region" description="Helical" evidence="1">
    <location>
        <begin position="161"/>
        <end position="184"/>
    </location>
</feature>
<protein>
    <submittedName>
        <fullName evidence="2">DUF998 domain-containing protein</fullName>
    </submittedName>
</protein>
<dbReference type="Pfam" id="PF06197">
    <property type="entry name" value="DUF998"/>
    <property type="match status" value="1"/>
</dbReference>
<keyword evidence="1" id="KW-0812">Transmembrane</keyword>
<dbReference type="InterPro" id="IPR009339">
    <property type="entry name" value="DUF998"/>
</dbReference>
<sequence length="240" mass="27144">MHYQQTMNSSQRKLSVLGFRFGMLGIILHVLSLFVASLGFNDFNGNGFSFFNFSLSELGQYGHSQLAVVFNGGLFFGSLSLVLFCLFSLQRCDRPLLYPCLLLLILAMLSLAITGLFPINVYHLHTLGIEYFFYFSLLSIGCYLGYLWQGARLAGNPPKHFAYQGCSVLSLLCIAVFGLFVFLAQVDSSLNHSGQAFYHGMMMIEPRPEFWWPAILEWLALLLFLGWSAALVWTQRPMRD</sequence>
<organism evidence="2 3">
    <name type="scientific">Shewanella algidipiscicola</name>
    <dbReference type="NCBI Taxonomy" id="614070"/>
    <lineage>
        <taxon>Bacteria</taxon>
        <taxon>Pseudomonadati</taxon>
        <taxon>Pseudomonadota</taxon>
        <taxon>Gammaproteobacteria</taxon>
        <taxon>Alteromonadales</taxon>
        <taxon>Shewanellaceae</taxon>
        <taxon>Shewanella</taxon>
    </lineage>
</organism>
<accession>A0ABQ4NTC0</accession>
<feature type="transmembrane region" description="Helical" evidence="1">
    <location>
        <begin position="21"/>
        <end position="40"/>
    </location>
</feature>